<dbReference type="PROSITE" id="PS50014">
    <property type="entry name" value="BROMODOMAIN_2"/>
    <property type="match status" value="2"/>
</dbReference>
<evidence type="ECO:0000313" key="13">
    <source>
        <dbReference type="Proteomes" id="UP000726737"/>
    </source>
</evidence>
<dbReference type="GO" id="GO:0003682">
    <property type="term" value="F:chromatin binding"/>
    <property type="evidence" value="ECO:0007669"/>
    <property type="project" value="InterPro"/>
</dbReference>
<feature type="region of interest" description="Disordered" evidence="9">
    <location>
        <begin position="363"/>
        <end position="416"/>
    </location>
</feature>
<gene>
    <name evidence="12" type="ORF">BG011_007954</name>
</gene>
<feature type="region of interest" description="Disordered" evidence="9">
    <location>
        <begin position="506"/>
        <end position="631"/>
    </location>
</feature>
<feature type="domain" description="BAH" evidence="11">
    <location>
        <begin position="207"/>
        <end position="326"/>
    </location>
</feature>
<dbReference type="Pfam" id="PF01426">
    <property type="entry name" value="BAH"/>
    <property type="match status" value="1"/>
</dbReference>
<evidence type="ECO:0000259" key="11">
    <source>
        <dbReference type="PROSITE" id="PS51038"/>
    </source>
</evidence>
<dbReference type="SMART" id="SM00297">
    <property type="entry name" value="BROMO"/>
    <property type="match status" value="2"/>
</dbReference>
<dbReference type="GO" id="GO:0016586">
    <property type="term" value="C:RSC-type complex"/>
    <property type="evidence" value="ECO:0007669"/>
    <property type="project" value="InterPro"/>
</dbReference>
<name>A0A9P6TX33_9FUNG</name>
<keyword evidence="3" id="KW-0156">Chromatin regulator</keyword>
<dbReference type="InterPro" id="IPR043151">
    <property type="entry name" value="BAH_sf"/>
</dbReference>
<feature type="compositionally biased region" description="Low complexity" evidence="9">
    <location>
        <begin position="596"/>
        <end position="631"/>
    </location>
</feature>
<dbReference type="SMART" id="SM00439">
    <property type="entry name" value="BAH"/>
    <property type="match status" value="1"/>
</dbReference>
<feature type="non-terminal residue" evidence="12">
    <location>
        <position position="1"/>
    </location>
</feature>
<evidence type="ECO:0000259" key="10">
    <source>
        <dbReference type="PROSITE" id="PS50014"/>
    </source>
</evidence>
<keyword evidence="2" id="KW-0677">Repeat</keyword>
<reference evidence="12" key="1">
    <citation type="journal article" date="2020" name="Fungal Divers.">
        <title>Resolving the Mortierellaceae phylogeny through synthesis of multi-gene phylogenetics and phylogenomics.</title>
        <authorList>
            <person name="Vandepol N."/>
            <person name="Liber J."/>
            <person name="Desiro A."/>
            <person name="Na H."/>
            <person name="Kennedy M."/>
            <person name="Barry K."/>
            <person name="Grigoriev I.V."/>
            <person name="Miller A.N."/>
            <person name="O'Donnell K."/>
            <person name="Stajich J.E."/>
            <person name="Bonito G."/>
        </authorList>
    </citation>
    <scope>NUCLEOTIDE SEQUENCE</scope>
    <source>
        <strain evidence="12">KOD948</strain>
    </source>
</reference>
<sequence>MPPKKHSEGSGSIAEGLSANKKEAMAQILDRLENLTDKSGRMIADLFMELPDREEYPDYYMTIKNPVAFDIIRNRLDTGAYDNDNIRNFPRDLRTLTANAKEYNRKGSPIHRDATTIEIARPIALDGIKKKINSGAYKTLESFEEDFDLMFENAKQYNAEGSDVYLDAEDLQQLFWKEIGKDGRGQAKHKNTRKHAKELTQVEQNGETYRVGDFVHLKNDSDPSKPIIALIFSIWEDENGQRGLDTTWFLRPDQIVHSYASRFYPSEVVKASGSHEHPLGDILGRCFVLYTRDYVRGRPVDWKQGQNIYLCEQRYSEAYKSVSKIKNWASCLPPGHKPSDIKFNLFPEPLVLKKLPSASMVDKAGKHDAGEVASRSSTPQDTSSKIVGAGGNKRNSVNMHPGSPSMAKLPSQPHQAHPQHWVRCNYSSLSTGLQCSAVFANQGELQRHVATEHAILQHTQAPPAMKRGRPRKNPLPSNVVVVSSSVAQAAGVPPVMSQPVPYQPQAYNPYNPAGQYGAPPRPGKPGQIMQQPNVPYPQQIQSAMHHMQPQPQQRGMPYQQPHSQPLQVGQPRPQGFPQGVPYGQPYGQPFPPQHPQYPQQQPQFPQQGFPQGYPQQQPSYPGGLTPQQQYAMQQQQLAQQQQMVQQQQLAQQQVQQAQQQ</sequence>
<dbReference type="InterPro" id="IPR036427">
    <property type="entry name" value="Bromodomain-like_sf"/>
</dbReference>
<dbReference type="GO" id="GO:0006368">
    <property type="term" value="P:transcription elongation by RNA polymerase II"/>
    <property type="evidence" value="ECO:0007669"/>
    <property type="project" value="TreeGrafter"/>
</dbReference>
<dbReference type="PRINTS" id="PR00503">
    <property type="entry name" value="BROMODOMAIN"/>
</dbReference>
<evidence type="ECO:0000256" key="4">
    <source>
        <dbReference type="ARBA" id="ARBA00023015"/>
    </source>
</evidence>
<dbReference type="Gene3D" id="2.30.30.490">
    <property type="match status" value="1"/>
</dbReference>
<evidence type="ECO:0000313" key="12">
    <source>
        <dbReference type="EMBL" id="KAG0250955.1"/>
    </source>
</evidence>
<dbReference type="PANTHER" id="PTHR16062:SF19">
    <property type="entry name" value="PROTEIN POLYBROMO-1"/>
    <property type="match status" value="1"/>
</dbReference>
<feature type="compositionally biased region" description="Polar residues" evidence="9">
    <location>
        <begin position="374"/>
        <end position="385"/>
    </location>
</feature>
<dbReference type="GO" id="GO:0006338">
    <property type="term" value="P:chromatin remodeling"/>
    <property type="evidence" value="ECO:0007669"/>
    <property type="project" value="InterPro"/>
</dbReference>
<accession>A0A9P6TX33</accession>
<dbReference type="PROSITE" id="PS51038">
    <property type="entry name" value="BAH"/>
    <property type="match status" value="1"/>
</dbReference>
<organism evidence="12 13">
    <name type="scientific">Mortierella polycephala</name>
    <dbReference type="NCBI Taxonomy" id="41804"/>
    <lineage>
        <taxon>Eukaryota</taxon>
        <taxon>Fungi</taxon>
        <taxon>Fungi incertae sedis</taxon>
        <taxon>Mucoromycota</taxon>
        <taxon>Mortierellomycotina</taxon>
        <taxon>Mortierellomycetes</taxon>
        <taxon>Mortierellales</taxon>
        <taxon>Mortierellaceae</taxon>
        <taxon>Mortierella</taxon>
    </lineage>
</organism>
<keyword evidence="5 8" id="KW-0103">Bromodomain</keyword>
<keyword evidence="7" id="KW-0539">Nucleus</keyword>
<feature type="domain" description="Bromo" evidence="10">
    <location>
        <begin position="119"/>
        <end position="165"/>
    </location>
</feature>
<dbReference type="PANTHER" id="PTHR16062">
    <property type="entry name" value="SWI/SNF-RELATED"/>
    <property type="match status" value="1"/>
</dbReference>
<evidence type="ECO:0000256" key="9">
    <source>
        <dbReference type="SAM" id="MobiDB-lite"/>
    </source>
</evidence>
<dbReference type="EMBL" id="JAAAJA010000631">
    <property type="protein sequence ID" value="KAG0250955.1"/>
    <property type="molecule type" value="Genomic_DNA"/>
</dbReference>
<dbReference type="InterPro" id="IPR001487">
    <property type="entry name" value="Bromodomain"/>
</dbReference>
<keyword evidence="4" id="KW-0805">Transcription regulation</keyword>
<dbReference type="Pfam" id="PF00439">
    <property type="entry name" value="Bromodomain"/>
    <property type="match status" value="2"/>
</dbReference>
<protein>
    <submittedName>
        <fullName evidence="12">Uncharacterized protein</fullName>
    </submittedName>
</protein>
<evidence type="ECO:0000256" key="8">
    <source>
        <dbReference type="PROSITE-ProRule" id="PRU00035"/>
    </source>
</evidence>
<feature type="compositionally biased region" description="Low complexity" evidence="9">
    <location>
        <begin position="573"/>
        <end position="587"/>
    </location>
</feature>
<keyword evidence="6" id="KW-0804">Transcription</keyword>
<proteinExistence type="predicted"/>
<feature type="domain" description="Bromo" evidence="10">
    <location>
        <begin position="39"/>
        <end position="111"/>
    </location>
</feature>
<dbReference type="InterPro" id="IPR001025">
    <property type="entry name" value="BAH_dom"/>
</dbReference>
<dbReference type="SUPFAM" id="SSF47370">
    <property type="entry name" value="Bromodomain"/>
    <property type="match status" value="2"/>
</dbReference>
<evidence type="ECO:0000256" key="2">
    <source>
        <dbReference type="ARBA" id="ARBA00022737"/>
    </source>
</evidence>
<comment type="subcellular location">
    <subcellularLocation>
        <location evidence="1">Nucleus</location>
    </subcellularLocation>
</comment>
<dbReference type="OrthoDB" id="1742084at2759"/>
<evidence type="ECO:0000256" key="1">
    <source>
        <dbReference type="ARBA" id="ARBA00004123"/>
    </source>
</evidence>
<dbReference type="InterPro" id="IPR037382">
    <property type="entry name" value="Rsc/polybromo"/>
</dbReference>
<keyword evidence="13" id="KW-1185">Reference proteome</keyword>
<dbReference type="AlphaFoldDB" id="A0A9P6TX33"/>
<dbReference type="Gene3D" id="1.20.920.10">
    <property type="entry name" value="Bromodomain-like"/>
    <property type="match status" value="2"/>
</dbReference>
<evidence type="ECO:0000256" key="6">
    <source>
        <dbReference type="ARBA" id="ARBA00023163"/>
    </source>
</evidence>
<evidence type="ECO:0000256" key="5">
    <source>
        <dbReference type="ARBA" id="ARBA00023117"/>
    </source>
</evidence>
<evidence type="ECO:0000256" key="3">
    <source>
        <dbReference type="ARBA" id="ARBA00022853"/>
    </source>
</evidence>
<dbReference type="CDD" id="cd04369">
    <property type="entry name" value="Bromodomain"/>
    <property type="match status" value="1"/>
</dbReference>
<comment type="caution">
    <text evidence="12">The sequence shown here is derived from an EMBL/GenBank/DDBJ whole genome shotgun (WGS) entry which is preliminary data.</text>
</comment>
<evidence type="ECO:0000256" key="7">
    <source>
        <dbReference type="ARBA" id="ARBA00023242"/>
    </source>
</evidence>
<feature type="compositionally biased region" description="Polar residues" evidence="9">
    <location>
        <begin position="528"/>
        <end position="542"/>
    </location>
</feature>
<dbReference type="Proteomes" id="UP000726737">
    <property type="component" value="Unassembled WGS sequence"/>
</dbReference>